<reference evidence="10 11" key="1">
    <citation type="submission" date="2017-08" db="EMBL/GenBank/DDBJ databases">
        <title>Virgibacillus indicus sp. nov. and Virgibacillus profoundi sp. nov, two moderately halophilic bacteria isolated from marine sediment by using the Microfluidic Streak Plate.</title>
        <authorList>
            <person name="Xu B."/>
            <person name="Hu B."/>
            <person name="Wang J."/>
            <person name="Zhu Y."/>
            <person name="Huang L."/>
            <person name="Du W."/>
            <person name="Huang Y."/>
        </authorList>
    </citation>
    <scope>NUCLEOTIDE SEQUENCE [LARGE SCALE GENOMIC DNA]</scope>
    <source>
        <strain evidence="10 11">IO3-P3-H5</strain>
    </source>
</reference>
<evidence type="ECO:0000256" key="3">
    <source>
        <dbReference type="ARBA" id="ARBA00022679"/>
    </source>
</evidence>
<comment type="catalytic activity">
    <reaction evidence="8">
        <text>L-tyrosyl-[protein] + ATP = O-phospho-L-tyrosyl-[protein] + ADP + H(+)</text>
        <dbReference type="Rhea" id="RHEA:10596"/>
        <dbReference type="Rhea" id="RHEA-COMP:10136"/>
        <dbReference type="Rhea" id="RHEA-COMP:20101"/>
        <dbReference type="ChEBI" id="CHEBI:15378"/>
        <dbReference type="ChEBI" id="CHEBI:30616"/>
        <dbReference type="ChEBI" id="CHEBI:46858"/>
        <dbReference type="ChEBI" id="CHEBI:61978"/>
        <dbReference type="ChEBI" id="CHEBI:456216"/>
        <dbReference type="EC" id="2.7.10.2"/>
    </reaction>
</comment>
<comment type="caution">
    <text evidence="10">The sequence shown here is derived from an EMBL/GenBank/DDBJ whole genome shotgun (WGS) entry which is preliminary data.</text>
</comment>
<gene>
    <name evidence="10" type="ORF">CIL05_02580</name>
</gene>
<dbReference type="Pfam" id="PF13614">
    <property type="entry name" value="AAA_31"/>
    <property type="match status" value="1"/>
</dbReference>
<keyword evidence="5 10" id="KW-0418">Kinase</keyword>
<dbReference type="GO" id="GO:0004715">
    <property type="term" value="F:non-membrane spanning protein tyrosine kinase activity"/>
    <property type="evidence" value="ECO:0007669"/>
    <property type="project" value="UniProtKB-EC"/>
</dbReference>
<dbReference type="InterPro" id="IPR005702">
    <property type="entry name" value="Wzc-like_C"/>
</dbReference>
<comment type="similarity">
    <text evidence="1">Belongs to the CpsD/CapB family.</text>
</comment>
<evidence type="ECO:0000256" key="4">
    <source>
        <dbReference type="ARBA" id="ARBA00022741"/>
    </source>
</evidence>
<organism evidence="10 11">
    <name type="scientific">Virgibacillus profundi</name>
    <dbReference type="NCBI Taxonomy" id="2024555"/>
    <lineage>
        <taxon>Bacteria</taxon>
        <taxon>Bacillati</taxon>
        <taxon>Bacillota</taxon>
        <taxon>Bacilli</taxon>
        <taxon>Bacillales</taxon>
        <taxon>Bacillaceae</taxon>
        <taxon>Virgibacillus</taxon>
    </lineage>
</organism>
<accession>A0A2A2IHT3</accession>
<dbReference type="PANTHER" id="PTHR32309:SF13">
    <property type="entry name" value="FERRIC ENTEROBACTIN TRANSPORT PROTEIN FEPE"/>
    <property type="match status" value="1"/>
</dbReference>
<sequence>MTLNKKSHGHALKKRHLVTYSNPDSIISDQFRTIRTNITFLTAENQNKVILVTSPGKREGKSTTTANLAVSMAGQKERVLLIDASIREPAIHRIFKVQNETGLTDVLTYKATLEEVICKPGIGKLDILPSGSTSSHNPAELLGSDTMENLLTEVTKEYDIVLIDSPTVLKSTETRVLANQCDGVVLVVSRGKTSIEKAVEARKILALSKSKLVGTIMNEK</sequence>
<dbReference type="PANTHER" id="PTHR32309">
    <property type="entry name" value="TYROSINE-PROTEIN KINASE"/>
    <property type="match status" value="1"/>
</dbReference>
<dbReference type="AlphaFoldDB" id="A0A2A2IHT3"/>
<dbReference type="InterPro" id="IPR027417">
    <property type="entry name" value="P-loop_NTPase"/>
</dbReference>
<evidence type="ECO:0000256" key="2">
    <source>
        <dbReference type="ARBA" id="ARBA00011903"/>
    </source>
</evidence>
<dbReference type="EMBL" id="NPOA01000001">
    <property type="protein sequence ID" value="PAV31561.1"/>
    <property type="molecule type" value="Genomic_DNA"/>
</dbReference>
<evidence type="ECO:0000256" key="5">
    <source>
        <dbReference type="ARBA" id="ARBA00022777"/>
    </source>
</evidence>
<dbReference type="SUPFAM" id="SSF52540">
    <property type="entry name" value="P-loop containing nucleoside triphosphate hydrolases"/>
    <property type="match status" value="1"/>
</dbReference>
<keyword evidence="4" id="KW-0547">Nucleotide-binding</keyword>
<evidence type="ECO:0000256" key="8">
    <source>
        <dbReference type="ARBA" id="ARBA00051245"/>
    </source>
</evidence>
<dbReference type="GO" id="GO:0005524">
    <property type="term" value="F:ATP binding"/>
    <property type="evidence" value="ECO:0007669"/>
    <property type="project" value="UniProtKB-KW"/>
</dbReference>
<keyword evidence="7" id="KW-0829">Tyrosine-protein kinase</keyword>
<evidence type="ECO:0000313" key="10">
    <source>
        <dbReference type="EMBL" id="PAV31561.1"/>
    </source>
</evidence>
<dbReference type="InterPro" id="IPR050445">
    <property type="entry name" value="Bact_polysacc_biosynth/exp"/>
</dbReference>
<dbReference type="OrthoDB" id="9794577at2"/>
<dbReference type="Proteomes" id="UP000218887">
    <property type="component" value="Unassembled WGS sequence"/>
</dbReference>
<keyword evidence="6" id="KW-0067">ATP-binding</keyword>
<keyword evidence="11" id="KW-1185">Reference proteome</keyword>
<evidence type="ECO:0000259" key="9">
    <source>
        <dbReference type="Pfam" id="PF13614"/>
    </source>
</evidence>
<dbReference type="Gene3D" id="3.40.50.300">
    <property type="entry name" value="P-loop containing nucleotide triphosphate hydrolases"/>
    <property type="match status" value="1"/>
</dbReference>
<evidence type="ECO:0000256" key="7">
    <source>
        <dbReference type="ARBA" id="ARBA00023137"/>
    </source>
</evidence>
<evidence type="ECO:0000256" key="1">
    <source>
        <dbReference type="ARBA" id="ARBA00007316"/>
    </source>
</evidence>
<protein>
    <recommendedName>
        <fullName evidence="2">non-specific protein-tyrosine kinase</fullName>
        <ecNumber evidence="2">2.7.10.2</ecNumber>
    </recommendedName>
</protein>
<dbReference type="EC" id="2.7.10.2" evidence="2"/>
<evidence type="ECO:0000313" key="11">
    <source>
        <dbReference type="Proteomes" id="UP000218887"/>
    </source>
</evidence>
<dbReference type="InterPro" id="IPR025669">
    <property type="entry name" value="AAA_dom"/>
</dbReference>
<proteinExistence type="inferred from homology"/>
<keyword evidence="3" id="KW-0808">Transferase</keyword>
<dbReference type="GO" id="GO:0005886">
    <property type="term" value="C:plasma membrane"/>
    <property type="evidence" value="ECO:0007669"/>
    <property type="project" value="TreeGrafter"/>
</dbReference>
<name>A0A2A2IHT3_9BACI</name>
<dbReference type="CDD" id="cd05387">
    <property type="entry name" value="BY-kinase"/>
    <property type="match status" value="1"/>
</dbReference>
<dbReference type="NCBIfam" id="TIGR01007">
    <property type="entry name" value="eps_fam"/>
    <property type="match status" value="1"/>
</dbReference>
<evidence type="ECO:0000256" key="6">
    <source>
        <dbReference type="ARBA" id="ARBA00022840"/>
    </source>
</evidence>
<feature type="domain" description="AAA" evidence="9">
    <location>
        <begin position="60"/>
        <end position="194"/>
    </location>
</feature>